<protein>
    <submittedName>
        <fullName evidence="2">Porin</fullName>
    </submittedName>
</protein>
<dbReference type="InterPro" id="IPR025631">
    <property type="entry name" value="Porin_10"/>
</dbReference>
<feature type="chain" id="PRO_5045045467" evidence="1">
    <location>
        <begin position="26"/>
        <end position="640"/>
    </location>
</feature>
<evidence type="ECO:0000313" key="2">
    <source>
        <dbReference type="EMBL" id="GAA4298467.1"/>
    </source>
</evidence>
<dbReference type="EMBL" id="BAABGX010000001">
    <property type="protein sequence ID" value="GAA4298467.1"/>
    <property type="molecule type" value="Genomic_DNA"/>
</dbReference>
<feature type="signal peptide" evidence="1">
    <location>
        <begin position="1"/>
        <end position="25"/>
    </location>
</feature>
<proteinExistence type="predicted"/>
<keyword evidence="1" id="KW-0732">Signal</keyword>
<dbReference type="Pfam" id="PF14121">
    <property type="entry name" value="Porin_10"/>
    <property type="match status" value="1"/>
</dbReference>
<gene>
    <name evidence="2" type="ORF">GCM10023183_06740</name>
</gene>
<evidence type="ECO:0000256" key="1">
    <source>
        <dbReference type="SAM" id="SignalP"/>
    </source>
</evidence>
<comment type="caution">
    <text evidence="2">The sequence shown here is derived from an EMBL/GenBank/DDBJ whole genome shotgun (WGS) entry which is preliminary data.</text>
</comment>
<dbReference type="Proteomes" id="UP001501844">
    <property type="component" value="Unassembled WGS sequence"/>
</dbReference>
<sequence>MTVTFRKIFIAATLVWGSSVLSLQAQIIDDSTKAIYGSKTTRVLYEAQIFKGNYASTPIDTSLTNLHSSRHWYYDSSLQQNLGNVGTASQPLFWRMPLTLGTRPGRNAFDIYAVHPEQVEYYDTKSPFTYLNYYQGSLGEQIFRAKHTRNVNARWNVGLGLERIGTKRQIGNPRDYDLVDHYGLQAFTHYYSPNDRYRIMANYAMTTHEQIESGGIRPVTNEPKDSLFDYKSEPVWLTNATSKENRHTLHATQWYKLLGSGLQLYHTLDGLSQETRYADEAIPYNTKEKAGDLVFYPRVILDPNETLDQTLYRQVENTFGVMGTTKYFVYRAYLKRRDGQYQVTSRNLLAASPRTYQEVGQTQNIAENFVGGEAQFKLKNDIYVTTDGELQIGGNDYKLTAQARFKWLTLSQTRTSYSPTLLQRVHYSNHFDWFNSFENTTADQTKAQIEVSAFNNYLRAQAQYTILNNHVYFQDSLSGRQAEPAQTNRTNFLVQASLQHRVHWKFLVLDNTVHYNSINGPKVIRMPEWYWNGKLYAQGPMFKNAITVQAGVESNWHSGYYADAYMPVTQQFYLQNDFKVTQYPVLDLFLNADIKTVNLFLKLSHLNTVTSAWEQGYFTTPIYTANPFSFVFGLRWNFYD</sequence>
<name>A0ABP8F9L4_9BACT</name>
<reference evidence="3" key="1">
    <citation type="journal article" date="2019" name="Int. J. Syst. Evol. Microbiol.">
        <title>The Global Catalogue of Microorganisms (GCM) 10K type strain sequencing project: providing services to taxonomists for standard genome sequencing and annotation.</title>
        <authorList>
            <consortium name="The Broad Institute Genomics Platform"/>
            <consortium name="The Broad Institute Genome Sequencing Center for Infectious Disease"/>
            <person name="Wu L."/>
            <person name="Ma J."/>
        </authorList>
    </citation>
    <scope>NUCLEOTIDE SEQUENCE [LARGE SCALE GENOMIC DNA]</scope>
    <source>
        <strain evidence="3">JCM 17917</strain>
    </source>
</reference>
<accession>A0ABP8F9L4</accession>
<evidence type="ECO:0000313" key="3">
    <source>
        <dbReference type="Proteomes" id="UP001501844"/>
    </source>
</evidence>
<keyword evidence="3" id="KW-1185">Reference proteome</keyword>
<organism evidence="2 3">
    <name type="scientific">Nibribacter koreensis</name>
    <dbReference type="NCBI Taxonomy" id="1084519"/>
    <lineage>
        <taxon>Bacteria</taxon>
        <taxon>Pseudomonadati</taxon>
        <taxon>Bacteroidota</taxon>
        <taxon>Cytophagia</taxon>
        <taxon>Cytophagales</taxon>
        <taxon>Hymenobacteraceae</taxon>
        <taxon>Nibribacter</taxon>
    </lineage>
</organism>